<dbReference type="InterPro" id="IPR001296">
    <property type="entry name" value="Glyco_trans_1"/>
</dbReference>
<dbReference type="PANTHER" id="PTHR46401:SF2">
    <property type="entry name" value="GLYCOSYLTRANSFERASE WBBK-RELATED"/>
    <property type="match status" value="1"/>
</dbReference>
<evidence type="ECO:0000256" key="1">
    <source>
        <dbReference type="ARBA" id="ARBA00022679"/>
    </source>
</evidence>
<accession>M0JFM5</accession>
<dbReference type="PANTHER" id="PTHR46401">
    <property type="entry name" value="GLYCOSYLTRANSFERASE WBBK-RELATED"/>
    <property type="match status" value="1"/>
</dbReference>
<dbReference type="SUPFAM" id="SSF53756">
    <property type="entry name" value="UDP-Glycosyltransferase/glycogen phosphorylase"/>
    <property type="match status" value="1"/>
</dbReference>
<dbReference type="RefSeq" id="WP_004968049.1">
    <property type="nucleotide sequence ID" value="NZ_AOLP01000005.1"/>
</dbReference>
<comment type="caution">
    <text evidence="4">The sequence shown here is derived from an EMBL/GenBank/DDBJ whole genome shotgun (WGS) entry which is preliminary data.</text>
</comment>
<dbReference type="GO" id="GO:0016757">
    <property type="term" value="F:glycosyltransferase activity"/>
    <property type="evidence" value="ECO:0007669"/>
    <property type="project" value="InterPro"/>
</dbReference>
<dbReference type="AlphaFoldDB" id="M0JFM5"/>
<reference evidence="4 5" key="1">
    <citation type="journal article" date="2014" name="PLoS Genet.">
        <title>Phylogenetically driven sequencing of extremely halophilic archaea reveals strategies for static and dynamic osmo-response.</title>
        <authorList>
            <person name="Becker E.A."/>
            <person name="Seitzer P.M."/>
            <person name="Tritt A."/>
            <person name="Larsen D."/>
            <person name="Krusor M."/>
            <person name="Yao A.I."/>
            <person name="Wu D."/>
            <person name="Madern D."/>
            <person name="Eisen J.A."/>
            <person name="Darling A.E."/>
            <person name="Facciotti M.T."/>
        </authorList>
    </citation>
    <scope>NUCLEOTIDE SEQUENCE [LARGE SCALE GENOMIC DNA]</scope>
    <source>
        <strain evidence="4 5">ATCC 35960</strain>
    </source>
</reference>
<evidence type="ECO:0000313" key="5">
    <source>
        <dbReference type="Proteomes" id="UP000011553"/>
    </source>
</evidence>
<dbReference type="Pfam" id="PF00534">
    <property type="entry name" value="Glycos_transf_1"/>
    <property type="match status" value="1"/>
</dbReference>
<keyword evidence="1 4" id="KW-0808">Transferase</keyword>
<dbReference type="Proteomes" id="UP000011553">
    <property type="component" value="Unassembled WGS sequence"/>
</dbReference>
<sequence length="369" mass="40160">MRVALVVYGPLDDRSGGYRYDTELVRGLRAAGDDVTVVSLPERPYRKRLRDNVTAVRRLRDLDADVVLQDELCHPSLVGPNALLADDVPVVSVVHHLSSLEPLWAWRRRARRAVERRYLRSADAFVFNSETTKRTVAAVTDPDPSVVAYPAGDRFSSFGAPLGDDEIRARAADGPLRVVTVCNLEPRKNVDGLLRGLARVRGDWELTVVGAAVDADYADSLSDLAVDRDIDDRVTFAGRLSDADLAATLRESHLFALPSHYEGFGIAAVEAMGFGLPALVSSAGGASELVAHRENGFLVDPTDSAEITDAVSPLCRNRRRLQSLSLSARDRFLAHPTWDETAAAIRSFLCDIVGDSGAGSTLHSPPNRR</sequence>
<evidence type="ECO:0000259" key="3">
    <source>
        <dbReference type="Pfam" id="PF13439"/>
    </source>
</evidence>
<protein>
    <submittedName>
        <fullName evidence="4">Glycosyl transferase family protein</fullName>
    </submittedName>
</protein>
<organism evidence="4 5">
    <name type="scientific">Haloferax denitrificans ATCC 35960</name>
    <dbReference type="NCBI Taxonomy" id="662478"/>
    <lineage>
        <taxon>Archaea</taxon>
        <taxon>Methanobacteriati</taxon>
        <taxon>Methanobacteriota</taxon>
        <taxon>Stenosarchaea group</taxon>
        <taxon>Halobacteria</taxon>
        <taxon>Halobacteriales</taxon>
        <taxon>Haloferacaceae</taxon>
        <taxon>Haloferax</taxon>
    </lineage>
</organism>
<gene>
    <name evidence="4" type="ORF">C438_04472</name>
</gene>
<dbReference type="Gene3D" id="3.40.50.2000">
    <property type="entry name" value="Glycogen Phosphorylase B"/>
    <property type="match status" value="2"/>
</dbReference>
<feature type="domain" description="Glycosyltransferase subfamily 4-like N-terminal" evidence="3">
    <location>
        <begin position="22"/>
        <end position="150"/>
    </location>
</feature>
<evidence type="ECO:0000259" key="2">
    <source>
        <dbReference type="Pfam" id="PF00534"/>
    </source>
</evidence>
<name>M0JFM5_9EURY</name>
<dbReference type="CDD" id="cd03801">
    <property type="entry name" value="GT4_PimA-like"/>
    <property type="match status" value="1"/>
</dbReference>
<proteinExistence type="predicted"/>
<dbReference type="InterPro" id="IPR028098">
    <property type="entry name" value="Glyco_trans_4-like_N"/>
</dbReference>
<dbReference type="Pfam" id="PF13439">
    <property type="entry name" value="Glyco_transf_4"/>
    <property type="match status" value="1"/>
</dbReference>
<feature type="domain" description="Glycosyl transferase family 1" evidence="2">
    <location>
        <begin position="172"/>
        <end position="329"/>
    </location>
</feature>
<keyword evidence="5" id="KW-1185">Reference proteome</keyword>
<dbReference type="PATRIC" id="fig|662478.6.peg.846"/>
<dbReference type="EMBL" id="AOLP01000005">
    <property type="protein sequence ID" value="EMA07163.1"/>
    <property type="molecule type" value="Genomic_DNA"/>
</dbReference>
<evidence type="ECO:0000313" key="4">
    <source>
        <dbReference type="EMBL" id="EMA07163.1"/>
    </source>
</evidence>